<dbReference type="PANTHER" id="PTHR43802">
    <property type="entry name" value="ENOYL-COA HYDRATASE"/>
    <property type="match status" value="1"/>
</dbReference>
<comment type="caution">
    <text evidence="4">The sequence shown here is derived from an EMBL/GenBank/DDBJ whole genome shotgun (WGS) entry which is preliminary data.</text>
</comment>
<evidence type="ECO:0000256" key="1">
    <source>
        <dbReference type="ARBA" id="ARBA00005254"/>
    </source>
</evidence>
<gene>
    <name evidence="4" type="ORF">CNE99_09165</name>
</gene>
<accession>A0A2A5WKG3</accession>
<dbReference type="AlphaFoldDB" id="A0A2A5WKG3"/>
<protein>
    <submittedName>
        <fullName evidence="4">Enoyl-CoA hydratase</fullName>
    </submittedName>
</protein>
<dbReference type="PROSITE" id="PS00166">
    <property type="entry name" value="ENOYL_COA_HYDRATASE"/>
    <property type="match status" value="1"/>
</dbReference>
<organism evidence="4 5">
    <name type="scientific">OM182 bacterium MED-G24</name>
    <dbReference type="NCBI Taxonomy" id="1986255"/>
    <lineage>
        <taxon>Bacteria</taxon>
        <taxon>Pseudomonadati</taxon>
        <taxon>Pseudomonadota</taxon>
        <taxon>Gammaproteobacteria</taxon>
        <taxon>OMG group</taxon>
        <taxon>OM182 clade</taxon>
    </lineage>
</organism>
<evidence type="ECO:0000256" key="2">
    <source>
        <dbReference type="RuleBase" id="RU003707"/>
    </source>
</evidence>
<dbReference type="InterPro" id="IPR001753">
    <property type="entry name" value="Enoyl-CoA_hydra/iso"/>
</dbReference>
<name>A0A2A5WKG3_9GAMM</name>
<evidence type="ECO:0000313" key="4">
    <source>
        <dbReference type="EMBL" id="PDH36768.1"/>
    </source>
</evidence>
<sequence length="267" mass="29110">MANETTETVGDLTITWLPNHVVKVEVKRGPNNHFDQDLIQDMADSFERLDEDDRCRAIVLCSEGKHFCAGANFGSSAGAEDRKARTLDNPNPLYTEAVRLFDCKTPVIAAVQGAAVGGGLGLAVMADFRIVCPDTRMTANFVKLGFTPGFGLTHTLPRLIGVQKANLLFFTGRRINGETAMEWGLGDIFTDTEDVRNAAITLAEEIAENAPLAVVSLREQIRPGLAQAVKDTTDIEGREQLRLQQTTDHKEGVKAVAERRPGNFTGK</sequence>
<dbReference type="Proteomes" id="UP000219327">
    <property type="component" value="Unassembled WGS sequence"/>
</dbReference>
<feature type="region of interest" description="Disordered" evidence="3">
    <location>
        <begin position="245"/>
        <end position="267"/>
    </location>
</feature>
<dbReference type="PANTHER" id="PTHR43802:SF1">
    <property type="entry name" value="IP11341P-RELATED"/>
    <property type="match status" value="1"/>
</dbReference>
<evidence type="ECO:0000313" key="5">
    <source>
        <dbReference type="Proteomes" id="UP000219327"/>
    </source>
</evidence>
<dbReference type="CDD" id="cd06558">
    <property type="entry name" value="crotonase-like"/>
    <property type="match status" value="1"/>
</dbReference>
<proteinExistence type="inferred from homology"/>
<dbReference type="Gene3D" id="3.90.226.10">
    <property type="entry name" value="2-enoyl-CoA Hydratase, Chain A, domain 1"/>
    <property type="match status" value="1"/>
</dbReference>
<dbReference type="InterPro" id="IPR018376">
    <property type="entry name" value="Enoyl-CoA_hyd/isom_CS"/>
</dbReference>
<comment type="similarity">
    <text evidence="1 2">Belongs to the enoyl-CoA hydratase/isomerase family.</text>
</comment>
<feature type="compositionally biased region" description="Basic and acidic residues" evidence="3">
    <location>
        <begin position="245"/>
        <end position="261"/>
    </location>
</feature>
<dbReference type="SUPFAM" id="SSF52096">
    <property type="entry name" value="ClpP/crotonase"/>
    <property type="match status" value="1"/>
</dbReference>
<dbReference type="GO" id="GO:0003824">
    <property type="term" value="F:catalytic activity"/>
    <property type="evidence" value="ECO:0007669"/>
    <property type="project" value="InterPro"/>
</dbReference>
<reference evidence="4 5" key="1">
    <citation type="submission" date="2017-08" db="EMBL/GenBank/DDBJ databases">
        <title>Fine stratification of microbial communities through a metagenomic profile of the photic zone.</title>
        <authorList>
            <person name="Haro-Moreno J.M."/>
            <person name="Lopez-Perez M."/>
            <person name="De La Torre J."/>
            <person name="Picazo A."/>
            <person name="Camacho A."/>
            <person name="Rodriguez-Valera F."/>
        </authorList>
    </citation>
    <scope>NUCLEOTIDE SEQUENCE [LARGE SCALE GENOMIC DNA]</scope>
    <source>
        <strain evidence="4">MED-G24</strain>
    </source>
</reference>
<evidence type="ECO:0000256" key="3">
    <source>
        <dbReference type="SAM" id="MobiDB-lite"/>
    </source>
</evidence>
<dbReference type="Pfam" id="PF00378">
    <property type="entry name" value="ECH_1"/>
    <property type="match status" value="1"/>
</dbReference>
<dbReference type="EMBL" id="NTKD01000061">
    <property type="protein sequence ID" value="PDH36768.1"/>
    <property type="molecule type" value="Genomic_DNA"/>
</dbReference>
<dbReference type="InterPro" id="IPR029045">
    <property type="entry name" value="ClpP/crotonase-like_dom_sf"/>
</dbReference>